<proteinExistence type="predicted"/>
<accession>A0A9P7S3A3</accession>
<dbReference type="KEGG" id="more:E1B28_008083"/>
<gene>
    <name evidence="1" type="ORF">E1B28_008083</name>
</gene>
<dbReference type="AlphaFoldDB" id="A0A9P7S3A3"/>
<comment type="caution">
    <text evidence="1">The sequence shown here is derived from an EMBL/GenBank/DDBJ whole genome shotgun (WGS) entry which is preliminary data.</text>
</comment>
<dbReference type="RefSeq" id="XP_043010955.1">
    <property type="nucleotide sequence ID" value="XM_043152868.1"/>
</dbReference>
<name>A0A9P7S3A3_9AGAR</name>
<organism evidence="1 2">
    <name type="scientific">Marasmius oreades</name>
    <name type="common">fairy-ring Marasmius</name>
    <dbReference type="NCBI Taxonomy" id="181124"/>
    <lineage>
        <taxon>Eukaryota</taxon>
        <taxon>Fungi</taxon>
        <taxon>Dikarya</taxon>
        <taxon>Basidiomycota</taxon>
        <taxon>Agaricomycotina</taxon>
        <taxon>Agaricomycetes</taxon>
        <taxon>Agaricomycetidae</taxon>
        <taxon>Agaricales</taxon>
        <taxon>Marasmiineae</taxon>
        <taxon>Marasmiaceae</taxon>
        <taxon>Marasmius</taxon>
    </lineage>
</organism>
<sequence>MSLYIASSSIGHGGRVFLGMFLSQSPPDSTLPSYNTEETAMVDRERAFSLEPILWVALQHVRPSPAHWVITSPESGAAPDSFISARMPSCSYTQNRHIQ</sequence>
<dbReference type="GeneID" id="66077159"/>
<keyword evidence="2" id="KW-1185">Reference proteome</keyword>
<evidence type="ECO:0000313" key="2">
    <source>
        <dbReference type="Proteomes" id="UP001049176"/>
    </source>
</evidence>
<protein>
    <submittedName>
        <fullName evidence="1">Uncharacterized protein</fullName>
    </submittedName>
</protein>
<evidence type="ECO:0000313" key="1">
    <source>
        <dbReference type="EMBL" id="KAG7094485.1"/>
    </source>
</evidence>
<dbReference type="EMBL" id="CM032184">
    <property type="protein sequence ID" value="KAG7094485.1"/>
    <property type="molecule type" value="Genomic_DNA"/>
</dbReference>
<reference evidence="1" key="1">
    <citation type="journal article" date="2021" name="Genome Biol. Evol.">
        <title>The assembled and annotated genome of the fairy-ring fungus Marasmius oreades.</title>
        <authorList>
            <person name="Hiltunen M."/>
            <person name="Ament-Velasquez S.L."/>
            <person name="Johannesson H."/>
        </authorList>
    </citation>
    <scope>NUCLEOTIDE SEQUENCE</scope>
    <source>
        <strain evidence="1">03SP1</strain>
    </source>
</reference>
<dbReference type="Proteomes" id="UP001049176">
    <property type="component" value="Chromosome 4"/>
</dbReference>